<reference evidence="3 4" key="1">
    <citation type="submission" date="2020-12" db="EMBL/GenBank/DDBJ databases">
        <title>Draft genome sequence of the commensal strain Corynebacterium tuberculostearicum MFP09/CIP 102622 isolated from human skin.</title>
        <authorList>
            <person name="Boukerb A.M."/>
            <person name="Janvier X."/>
            <person name="Feuilloley M.G.J."/>
            <person name="Groboillot A."/>
        </authorList>
    </citation>
    <scope>NUCLEOTIDE SEQUENCE [LARGE SCALE GENOMIC DNA]</scope>
    <source>
        <strain evidence="3 4">CIP 102622</strain>
    </source>
</reference>
<protein>
    <submittedName>
        <fullName evidence="3">WYL domain-containing protein</fullName>
    </submittedName>
</protein>
<feature type="domain" description="WYL" evidence="1">
    <location>
        <begin position="158"/>
        <end position="226"/>
    </location>
</feature>
<organism evidence="3 4">
    <name type="scientific">Corynebacterium tuberculostearicum</name>
    <dbReference type="NCBI Taxonomy" id="38304"/>
    <lineage>
        <taxon>Bacteria</taxon>
        <taxon>Bacillati</taxon>
        <taxon>Actinomycetota</taxon>
        <taxon>Actinomycetes</taxon>
        <taxon>Mycobacteriales</taxon>
        <taxon>Corynebacteriaceae</taxon>
        <taxon>Corynebacterium</taxon>
    </lineage>
</organism>
<name>A0A8I1HSI5_9CORY</name>
<dbReference type="Pfam" id="PF13280">
    <property type="entry name" value="WYL"/>
    <property type="match status" value="1"/>
</dbReference>
<accession>A0A8I1HSI5</accession>
<dbReference type="AlphaFoldDB" id="A0A8I1HSI5"/>
<evidence type="ECO:0000259" key="2">
    <source>
        <dbReference type="Pfam" id="PF25583"/>
    </source>
</evidence>
<keyword evidence="4" id="KW-1185">Reference proteome</keyword>
<gene>
    <name evidence="3" type="ORF">JDP02_09305</name>
</gene>
<dbReference type="EMBL" id="JAEHFL010000014">
    <property type="protein sequence ID" value="MBK3428699.1"/>
    <property type="molecule type" value="Genomic_DNA"/>
</dbReference>
<dbReference type="Proteomes" id="UP000603369">
    <property type="component" value="Unassembled WGS sequence"/>
</dbReference>
<dbReference type="Pfam" id="PF25583">
    <property type="entry name" value="WCX"/>
    <property type="match status" value="1"/>
</dbReference>
<evidence type="ECO:0000313" key="4">
    <source>
        <dbReference type="Proteomes" id="UP000603369"/>
    </source>
</evidence>
<dbReference type="PANTHER" id="PTHR34580">
    <property type="match status" value="1"/>
</dbReference>
<dbReference type="RefSeq" id="WP_005329631.1">
    <property type="nucleotide sequence ID" value="NZ_JAEHFL010000014.1"/>
</dbReference>
<dbReference type="InterPro" id="IPR057727">
    <property type="entry name" value="WCX_dom"/>
</dbReference>
<sequence>MAAHNPAPKRHDEAVERLTNLSFALQGAANSGGSPDRTASWIRRHVAGYGDKSDEAFAKSLARDIATLQRAGVPIVHSGSEDGARYRLDSSSYQLPPVEFSPEEAMVLGIAGGVGTTGGLSDFSLSGWTKIAASGASRNLAGAPVYTAVNDITRLAPEIITAVLAAVRNQLRITFSYRANPATEPVRRVMDPWGVVNRDSRIYLVGFDVDRNEPRVFRALRVSDIKRSHDPAEHPNPTEDLQVLVERALHRGEKVDARLVIPEGQARELMDAGEKQPDGTVLLQKVDKDWVVRTAAGYAPEVQVLEPVGVRQEVISLLRRVSQSQEEG</sequence>
<proteinExistence type="predicted"/>
<comment type="caution">
    <text evidence="3">The sequence shown here is derived from an EMBL/GenBank/DDBJ whole genome shotgun (WGS) entry which is preliminary data.</text>
</comment>
<feature type="domain" description="WCX" evidence="2">
    <location>
        <begin position="254"/>
        <end position="321"/>
    </location>
</feature>
<dbReference type="PANTHER" id="PTHR34580:SF3">
    <property type="entry name" value="PROTEIN PAFB"/>
    <property type="match status" value="1"/>
</dbReference>
<evidence type="ECO:0000313" key="3">
    <source>
        <dbReference type="EMBL" id="MBK3428699.1"/>
    </source>
</evidence>
<dbReference type="InterPro" id="IPR026881">
    <property type="entry name" value="WYL_dom"/>
</dbReference>
<evidence type="ECO:0000259" key="1">
    <source>
        <dbReference type="Pfam" id="PF13280"/>
    </source>
</evidence>
<dbReference type="PROSITE" id="PS52050">
    <property type="entry name" value="WYL"/>
    <property type="match status" value="1"/>
</dbReference>
<dbReference type="InterPro" id="IPR051534">
    <property type="entry name" value="CBASS_pafABC_assoc_protein"/>
</dbReference>